<keyword evidence="1" id="KW-1133">Transmembrane helix</keyword>
<dbReference type="PANTHER" id="PTHR37215">
    <property type="entry name" value="ACYL-COA-BINDING DOMAIN PROTEIN"/>
    <property type="match status" value="1"/>
</dbReference>
<dbReference type="PANTHER" id="PTHR37215:SF1">
    <property type="entry name" value="ACYL-COA-BINDING DOMAIN PROTEIN"/>
    <property type="match status" value="1"/>
</dbReference>
<dbReference type="AlphaFoldDB" id="A0A2R6PWM7"/>
<sequence>MRGGARTPILIGLALVMVMGIAVYFRLWLIDYRISSDEAELLRRQFDLANREAMEESADWRLRYDEEVKRASKCTEELIEIKKSLKKVEDAAGINKKLEILQKENMGLLVRVKSLKQEIEAEKSKCNAL</sequence>
<dbReference type="Proteomes" id="UP000241394">
    <property type="component" value="Chromosome LG22"/>
</dbReference>
<dbReference type="EMBL" id="NKQK01000022">
    <property type="protein sequence ID" value="PSR98168.1"/>
    <property type="molecule type" value="Genomic_DNA"/>
</dbReference>
<reference evidence="2 3" key="1">
    <citation type="submission" date="2017-07" db="EMBL/GenBank/DDBJ databases">
        <title>An improved, manually edited Actinidia chinensis var. chinensis (kiwifruit) genome highlights the challenges associated with draft genomes and gene prediction in plants.</title>
        <authorList>
            <person name="Pilkington S."/>
            <person name="Crowhurst R."/>
            <person name="Hilario E."/>
            <person name="Nardozza S."/>
            <person name="Fraser L."/>
            <person name="Peng Y."/>
            <person name="Gunaseelan K."/>
            <person name="Simpson R."/>
            <person name="Tahir J."/>
            <person name="Deroles S."/>
            <person name="Templeton K."/>
            <person name="Luo Z."/>
            <person name="Davy M."/>
            <person name="Cheng C."/>
            <person name="Mcneilage M."/>
            <person name="Scaglione D."/>
            <person name="Liu Y."/>
            <person name="Zhang Q."/>
            <person name="Datson P."/>
            <person name="De Silva N."/>
            <person name="Gardiner S."/>
            <person name="Bassett H."/>
            <person name="Chagne D."/>
            <person name="Mccallum J."/>
            <person name="Dzierzon H."/>
            <person name="Deng C."/>
            <person name="Wang Y.-Y."/>
            <person name="Barron N."/>
            <person name="Manako K."/>
            <person name="Bowen J."/>
            <person name="Foster T."/>
            <person name="Erridge Z."/>
            <person name="Tiffin H."/>
            <person name="Waite C."/>
            <person name="Davies K."/>
            <person name="Grierson E."/>
            <person name="Laing W."/>
            <person name="Kirk R."/>
            <person name="Chen X."/>
            <person name="Wood M."/>
            <person name="Montefiori M."/>
            <person name="Brummell D."/>
            <person name="Schwinn K."/>
            <person name="Catanach A."/>
            <person name="Fullerton C."/>
            <person name="Li D."/>
            <person name="Meiyalaghan S."/>
            <person name="Nieuwenhuizen N."/>
            <person name="Read N."/>
            <person name="Prakash R."/>
            <person name="Hunter D."/>
            <person name="Zhang H."/>
            <person name="Mckenzie M."/>
            <person name="Knabel M."/>
            <person name="Harris A."/>
            <person name="Allan A."/>
            <person name="Chen A."/>
            <person name="Janssen B."/>
            <person name="Plunkett B."/>
            <person name="Dwamena C."/>
            <person name="Voogd C."/>
            <person name="Leif D."/>
            <person name="Lafferty D."/>
            <person name="Souleyre E."/>
            <person name="Varkonyi-Gasic E."/>
            <person name="Gambi F."/>
            <person name="Hanley J."/>
            <person name="Yao J.-L."/>
            <person name="Cheung J."/>
            <person name="David K."/>
            <person name="Warren B."/>
            <person name="Marsh K."/>
            <person name="Snowden K."/>
            <person name="Lin-Wang K."/>
            <person name="Brian L."/>
            <person name="Martinez-Sanchez M."/>
            <person name="Wang M."/>
            <person name="Ileperuma N."/>
            <person name="Macnee N."/>
            <person name="Campin R."/>
            <person name="Mcatee P."/>
            <person name="Drummond R."/>
            <person name="Espley R."/>
            <person name="Ireland H."/>
            <person name="Wu R."/>
            <person name="Atkinson R."/>
            <person name="Karunairetnam S."/>
            <person name="Bulley S."/>
            <person name="Chunkath S."/>
            <person name="Hanley Z."/>
            <person name="Storey R."/>
            <person name="Thrimawithana A."/>
            <person name="Thomson S."/>
            <person name="David C."/>
            <person name="Testolin R."/>
        </authorList>
    </citation>
    <scope>NUCLEOTIDE SEQUENCE [LARGE SCALE GENOMIC DNA]</scope>
    <source>
        <strain evidence="3">cv. Red5</strain>
        <tissue evidence="2">Young leaf</tissue>
    </source>
</reference>
<evidence type="ECO:0000313" key="3">
    <source>
        <dbReference type="Proteomes" id="UP000241394"/>
    </source>
</evidence>
<gene>
    <name evidence="2" type="ORF">CEY00_Acc24766</name>
</gene>
<dbReference type="Gramene" id="PSR98168">
    <property type="protein sequence ID" value="PSR98168"/>
    <property type="gene ID" value="CEY00_Acc24766"/>
</dbReference>
<evidence type="ECO:0000256" key="1">
    <source>
        <dbReference type="SAM" id="Phobius"/>
    </source>
</evidence>
<feature type="transmembrane region" description="Helical" evidence="1">
    <location>
        <begin position="9"/>
        <end position="29"/>
    </location>
</feature>
<keyword evidence="1" id="KW-0472">Membrane</keyword>
<comment type="caution">
    <text evidence="2">The sequence shown here is derived from an EMBL/GenBank/DDBJ whole genome shotgun (WGS) entry which is preliminary data.</text>
</comment>
<evidence type="ECO:0000313" key="2">
    <source>
        <dbReference type="EMBL" id="PSR98168.1"/>
    </source>
</evidence>
<proteinExistence type="predicted"/>
<accession>A0A2R6PWM7</accession>
<dbReference type="FunCoup" id="A0A2R6PWM7">
    <property type="interactions" value="799"/>
</dbReference>
<name>A0A2R6PWM7_ACTCC</name>
<organism evidence="2 3">
    <name type="scientific">Actinidia chinensis var. chinensis</name>
    <name type="common">Chinese soft-hair kiwi</name>
    <dbReference type="NCBI Taxonomy" id="1590841"/>
    <lineage>
        <taxon>Eukaryota</taxon>
        <taxon>Viridiplantae</taxon>
        <taxon>Streptophyta</taxon>
        <taxon>Embryophyta</taxon>
        <taxon>Tracheophyta</taxon>
        <taxon>Spermatophyta</taxon>
        <taxon>Magnoliopsida</taxon>
        <taxon>eudicotyledons</taxon>
        <taxon>Gunneridae</taxon>
        <taxon>Pentapetalae</taxon>
        <taxon>asterids</taxon>
        <taxon>Ericales</taxon>
        <taxon>Actinidiaceae</taxon>
        <taxon>Actinidia</taxon>
    </lineage>
</organism>
<dbReference type="OrthoDB" id="782563at2759"/>
<dbReference type="STRING" id="1590841.A0A2R6PWM7"/>
<keyword evidence="3" id="KW-1185">Reference proteome</keyword>
<protein>
    <submittedName>
        <fullName evidence="2">ATP synthase subunit b like</fullName>
    </submittedName>
</protein>
<reference evidence="3" key="2">
    <citation type="journal article" date="2018" name="BMC Genomics">
        <title>A manually annotated Actinidia chinensis var. chinensis (kiwifruit) genome highlights the challenges associated with draft genomes and gene prediction in plants.</title>
        <authorList>
            <person name="Pilkington S.M."/>
            <person name="Crowhurst R."/>
            <person name="Hilario E."/>
            <person name="Nardozza S."/>
            <person name="Fraser L."/>
            <person name="Peng Y."/>
            <person name="Gunaseelan K."/>
            <person name="Simpson R."/>
            <person name="Tahir J."/>
            <person name="Deroles S.C."/>
            <person name="Templeton K."/>
            <person name="Luo Z."/>
            <person name="Davy M."/>
            <person name="Cheng C."/>
            <person name="McNeilage M."/>
            <person name="Scaglione D."/>
            <person name="Liu Y."/>
            <person name="Zhang Q."/>
            <person name="Datson P."/>
            <person name="De Silva N."/>
            <person name="Gardiner S.E."/>
            <person name="Bassett H."/>
            <person name="Chagne D."/>
            <person name="McCallum J."/>
            <person name="Dzierzon H."/>
            <person name="Deng C."/>
            <person name="Wang Y.Y."/>
            <person name="Barron L."/>
            <person name="Manako K."/>
            <person name="Bowen J."/>
            <person name="Foster T.M."/>
            <person name="Erridge Z.A."/>
            <person name="Tiffin H."/>
            <person name="Waite C.N."/>
            <person name="Davies K.M."/>
            <person name="Grierson E.P."/>
            <person name="Laing W.A."/>
            <person name="Kirk R."/>
            <person name="Chen X."/>
            <person name="Wood M."/>
            <person name="Montefiori M."/>
            <person name="Brummell D.A."/>
            <person name="Schwinn K.E."/>
            <person name="Catanach A."/>
            <person name="Fullerton C."/>
            <person name="Li D."/>
            <person name="Meiyalaghan S."/>
            <person name="Nieuwenhuizen N."/>
            <person name="Read N."/>
            <person name="Prakash R."/>
            <person name="Hunter D."/>
            <person name="Zhang H."/>
            <person name="McKenzie M."/>
            <person name="Knabel M."/>
            <person name="Harris A."/>
            <person name="Allan A.C."/>
            <person name="Gleave A."/>
            <person name="Chen A."/>
            <person name="Janssen B.J."/>
            <person name="Plunkett B."/>
            <person name="Ampomah-Dwamena C."/>
            <person name="Voogd C."/>
            <person name="Leif D."/>
            <person name="Lafferty D."/>
            <person name="Souleyre E.J.F."/>
            <person name="Varkonyi-Gasic E."/>
            <person name="Gambi F."/>
            <person name="Hanley J."/>
            <person name="Yao J.L."/>
            <person name="Cheung J."/>
            <person name="David K.M."/>
            <person name="Warren B."/>
            <person name="Marsh K."/>
            <person name="Snowden K.C."/>
            <person name="Lin-Wang K."/>
            <person name="Brian L."/>
            <person name="Martinez-Sanchez M."/>
            <person name="Wang M."/>
            <person name="Ileperuma N."/>
            <person name="Macnee N."/>
            <person name="Campin R."/>
            <person name="McAtee P."/>
            <person name="Drummond R.S.M."/>
            <person name="Espley R.V."/>
            <person name="Ireland H.S."/>
            <person name="Wu R."/>
            <person name="Atkinson R.G."/>
            <person name="Karunairetnam S."/>
            <person name="Bulley S."/>
            <person name="Chunkath S."/>
            <person name="Hanley Z."/>
            <person name="Storey R."/>
            <person name="Thrimawithana A.H."/>
            <person name="Thomson S."/>
            <person name="David C."/>
            <person name="Testolin R."/>
            <person name="Huang H."/>
            <person name="Hellens R.P."/>
            <person name="Schaffer R.J."/>
        </authorList>
    </citation>
    <scope>NUCLEOTIDE SEQUENCE [LARGE SCALE GENOMIC DNA]</scope>
    <source>
        <strain evidence="3">cv. Red5</strain>
    </source>
</reference>
<dbReference type="InParanoid" id="A0A2R6PWM7"/>
<keyword evidence="1" id="KW-0812">Transmembrane</keyword>
<dbReference type="OMA" id="MEESADW"/>